<dbReference type="EMBL" id="RCOS01000027">
    <property type="protein sequence ID" value="RSN77776.1"/>
    <property type="molecule type" value="Genomic_DNA"/>
</dbReference>
<dbReference type="Proteomes" id="UP000277582">
    <property type="component" value="Unassembled WGS sequence"/>
</dbReference>
<dbReference type="AlphaFoldDB" id="A0A429GUP5"/>
<protein>
    <recommendedName>
        <fullName evidence="5">Dephospho-CoA kinase</fullName>
    </recommendedName>
</protein>
<dbReference type="SUPFAM" id="SSF52540">
    <property type="entry name" value="P-loop containing nucleoside triphosphate hydrolases"/>
    <property type="match status" value="1"/>
</dbReference>
<organism evidence="1 3">
    <name type="scientific">Candidatus Methanodesulfokora washburnensis</name>
    <dbReference type="NCBI Taxonomy" id="2478471"/>
    <lineage>
        <taxon>Archaea</taxon>
        <taxon>Thermoproteota</taxon>
        <taxon>Candidatus Korarchaeia</taxon>
        <taxon>Candidatus Korarchaeia incertae sedis</taxon>
        <taxon>Candidatus Methanodesulfokora</taxon>
    </lineage>
</organism>
<comment type="caution">
    <text evidence="1">The sequence shown here is derived from an EMBL/GenBank/DDBJ whole genome shotgun (WGS) entry which is preliminary data.</text>
</comment>
<dbReference type="Pfam" id="PF13207">
    <property type="entry name" value="AAA_17"/>
    <property type="match status" value="1"/>
</dbReference>
<name>A0A429GUP5_9CREN</name>
<dbReference type="InterPro" id="IPR027417">
    <property type="entry name" value="P-loop_NTPase"/>
</dbReference>
<reference evidence="2 4" key="2">
    <citation type="journal article" date="2019" name="Nat. Microbiol.">
        <title>Wide diversity of methane and short-chain alkane metabolisms in uncultured archaea.</title>
        <authorList>
            <person name="Borrel G."/>
            <person name="Adam P.S."/>
            <person name="McKay L.J."/>
            <person name="Chen L.X."/>
            <person name="Sierra-Garcia I.N."/>
            <person name="Sieber C.M."/>
            <person name="Letourneur Q."/>
            <person name="Ghozlane A."/>
            <person name="Andersen G.L."/>
            <person name="Li W.J."/>
            <person name="Hallam S.J."/>
            <person name="Muyzer G."/>
            <person name="de Oliveira V.M."/>
            <person name="Inskeep W.P."/>
            <person name="Banfield J.F."/>
            <person name="Gribaldo S."/>
        </authorList>
    </citation>
    <scope>NUCLEOTIDE SEQUENCE [LARGE SCALE GENOMIC DNA]</scope>
    <source>
        <strain evidence="2">NM4</strain>
    </source>
</reference>
<dbReference type="EMBL" id="RXII01000120">
    <property type="protein sequence ID" value="RZN58316.1"/>
    <property type="molecule type" value="Genomic_DNA"/>
</dbReference>
<evidence type="ECO:0000313" key="2">
    <source>
        <dbReference type="EMBL" id="RZN58316.1"/>
    </source>
</evidence>
<evidence type="ECO:0000313" key="1">
    <source>
        <dbReference type="EMBL" id="RSN77776.1"/>
    </source>
</evidence>
<dbReference type="Proteomes" id="UP000316217">
    <property type="component" value="Unassembled WGS sequence"/>
</dbReference>
<evidence type="ECO:0008006" key="5">
    <source>
        <dbReference type="Google" id="ProtNLM"/>
    </source>
</evidence>
<dbReference type="PANTHER" id="PTHR41930:SF1">
    <property type="entry name" value="DEPHOSPHO-COA KINASE"/>
    <property type="match status" value="1"/>
</dbReference>
<dbReference type="RefSeq" id="WP_125670390.1">
    <property type="nucleotide sequence ID" value="NZ_RCOS01000027.1"/>
</dbReference>
<dbReference type="OrthoDB" id="85381at2157"/>
<evidence type="ECO:0000313" key="3">
    <source>
        <dbReference type="Proteomes" id="UP000277582"/>
    </source>
</evidence>
<accession>A0A429GUP5</accession>
<reference evidence="1 3" key="1">
    <citation type="submission" date="2018-10" db="EMBL/GenBank/DDBJ databases">
        <title>Co-occurring genomic capacity for anaerobic methane metabolism and dissimilatory sulfite reduction discovered in the Korarchaeota.</title>
        <authorList>
            <person name="Mckay L.J."/>
            <person name="Dlakic M."/>
            <person name="Fields M.W."/>
            <person name="Delmont T.O."/>
            <person name="Eren A.M."/>
            <person name="Jay Z.J."/>
            <person name="Klingelsmith K.B."/>
            <person name="Rusch D.B."/>
            <person name="Inskeep W.P."/>
        </authorList>
    </citation>
    <scope>NUCLEOTIDE SEQUENCE [LARGE SCALE GENOMIC DNA]</scope>
    <source>
        <strain evidence="1 3">MDKW</strain>
    </source>
</reference>
<evidence type="ECO:0000313" key="4">
    <source>
        <dbReference type="Proteomes" id="UP000316217"/>
    </source>
</evidence>
<proteinExistence type="predicted"/>
<keyword evidence="3" id="KW-1185">Reference proteome</keyword>
<dbReference type="PANTHER" id="PTHR41930">
    <property type="entry name" value="UPF0200 PROTEIN MJ1399"/>
    <property type="match status" value="1"/>
</dbReference>
<gene>
    <name evidence="1" type="ORF">D6D85_01985</name>
    <name evidence="2" type="ORF">EF810_07625</name>
</gene>
<dbReference type="Gene3D" id="3.40.50.300">
    <property type="entry name" value="P-loop containing nucleotide triphosphate hydrolases"/>
    <property type="match status" value="1"/>
</dbReference>
<sequence>MSENIVRYHYVALLGLPGSGKDAAADIISKELGFYQIRMSEVLSSYLSELGVTPTRESLREYGIRLRKEKGPHIVAELTYHRIIKEKAPGFVINGIRNIEEVDFFREKFGSDFVSIAIYSPRKLRYLRLVQRNRSGFDRRDYSSFLRDDRIEVELFGLGNAIALADELVVNDGSIEDLKKSLLKILLI</sequence>